<dbReference type="EMBL" id="DF238840">
    <property type="protein sequence ID" value="GAF25993.1"/>
    <property type="molecule type" value="Genomic_DNA"/>
</dbReference>
<reference evidence="2" key="1">
    <citation type="journal article" date="2014" name="Gene">
        <title>Genome-guided analysis of transformation efficiency and carbon dioxide assimilation by Moorella thermoacetica Y72.</title>
        <authorList>
            <person name="Tsukahara K."/>
            <person name="Kita A."/>
            <person name="Nakashimada Y."/>
            <person name="Hoshino T."/>
            <person name="Murakami K."/>
        </authorList>
    </citation>
    <scope>NUCLEOTIDE SEQUENCE [LARGE SCALE GENOMIC DNA]</scope>
    <source>
        <strain evidence="2">Y72</strain>
    </source>
</reference>
<keyword evidence="1" id="KW-0472">Membrane</keyword>
<dbReference type="AlphaFoldDB" id="A0A0S6UEP9"/>
<keyword evidence="1" id="KW-1133">Transmembrane helix</keyword>
<evidence type="ECO:0000313" key="2">
    <source>
        <dbReference type="EMBL" id="GAF25993.1"/>
    </source>
</evidence>
<feature type="transmembrane region" description="Helical" evidence="1">
    <location>
        <begin position="25"/>
        <end position="45"/>
    </location>
</feature>
<gene>
    <name evidence="2" type="ORF">MTY_1330</name>
</gene>
<accession>A0A0S6UEP9</accession>
<organism evidence="2">
    <name type="scientific">Moorella thermoacetica Y72</name>
    <dbReference type="NCBI Taxonomy" id="1325331"/>
    <lineage>
        <taxon>Bacteria</taxon>
        <taxon>Bacillati</taxon>
        <taxon>Bacillota</taxon>
        <taxon>Clostridia</taxon>
        <taxon>Neomoorellales</taxon>
        <taxon>Neomoorellaceae</taxon>
        <taxon>Neomoorella</taxon>
    </lineage>
</organism>
<keyword evidence="1" id="KW-0812">Transmembrane</keyword>
<proteinExistence type="predicted"/>
<name>A0A0S6UEP9_NEOTH</name>
<sequence>MATSFAPYLVARHRMEQGGEEIMGYQAPVTLLASVVSLALAYGWLWRRYQAWGLNYYRLVILVRNQGEYLEGLLRQFFSWRYWHGLPLELWVVVEAPCEATLAILHHFLYPYPCCRVLCVARDSSVTGAVPALTVGDGEVLDLREETNFFRAGAKLYQVYSKMLT</sequence>
<evidence type="ECO:0000256" key="1">
    <source>
        <dbReference type="SAM" id="Phobius"/>
    </source>
</evidence>
<dbReference type="Proteomes" id="UP000063718">
    <property type="component" value="Unassembled WGS sequence"/>
</dbReference>
<protein>
    <submittedName>
        <fullName evidence="2">Aspartate-semialdehyde dehydrogenase</fullName>
    </submittedName>
</protein>